<dbReference type="Proteomes" id="UP000887579">
    <property type="component" value="Unplaced"/>
</dbReference>
<accession>A0AC34FQY0</accession>
<evidence type="ECO:0000313" key="1">
    <source>
        <dbReference type="Proteomes" id="UP000887579"/>
    </source>
</evidence>
<evidence type="ECO:0000313" key="2">
    <source>
        <dbReference type="WBParaSite" id="ES5_v2.g19802.t1"/>
    </source>
</evidence>
<dbReference type="WBParaSite" id="ES5_v2.g19802.t1">
    <property type="protein sequence ID" value="ES5_v2.g19802.t1"/>
    <property type="gene ID" value="ES5_v2.g19802"/>
</dbReference>
<reference evidence="2" key="1">
    <citation type="submission" date="2022-11" db="UniProtKB">
        <authorList>
            <consortium name="WormBaseParasite"/>
        </authorList>
    </citation>
    <scope>IDENTIFICATION</scope>
</reference>
<name>A0AC34FQY0_9BILA</name>
<sequence length="67" mass="7797">MPERRHDEVSQEQLDEFKEAFKLFDRDGDGMITATELGEVFKRLGQAPTESELKDMVNEIDEDGKFF</sequence>
<protein>
    <submittedName>
        <fullName evidence="2">EF-hand domain-containing protein</fullName>
    </submittedName>
</protein>
<proteinExistence type="predicted"/>
<organism evidence="1 2">
    <name type="scientific">Panagrolaimus sp. ES5</name>
    <dbReference type="NCBI Taxonomy" id="591445"/>
    <lineage>
        <taxon>Eukaryota</taxon>
        <taxon>Metazoa</taxon>
        <taxon>Ecdysozoa</taxon>
        <taxon>Nematoda</taxon>
        <taxon>Chromadorea</taxon>
        <taxon>Rhabditida</taxon>
        <taxon>Tylenchina</taxon>
        <taxon>Panagrolaimomorpha</taxon>
        <taxon>Panagrolaimoidea</taxon>
        <taxon>Panagrolaimidae</taxon>
        <taxon>Panagrolaimus</taxon>
    </lineage>
</organism>